<dbReference type="Proteomes" id="UP000251960">
    <property type="component" value="Chromosome 10"/>
</dbReference>
<sequence>MAALLRLAAARFTLPRRTLAPHRRLAAAAAVAMEEWWSDWEQDGEEEARASAPAAGLDPAGGGPWGVQWVVMGRPGPQKHAHIARLAEVLAVPYISMGALLRQELNPASQLYRKLFITMVLVGSVCECRYEKLENFCKLMDFVIDSAPPELRQEAHFSMVDRMKHRVEKSAFWGHLLRHVMQQGRRTWEFFDLLLSPASKILNTWFESEVLKATLATDAVIGAMTGVHTPGSGYVLLHHVMGETGGQRGVWAYASCFDSLRRLLFLLNLLVRLGLNEEVRPNMDSKTKFSDVKGVDEAKAELEEIVHYLRDPKAALEEILYQFEEKLQAEREEAARKQEELQAQLQAQQAALEENQSLLRQAQEEVKGMHTKFEETNELLRAVLKLQKD</sequence>
<reference evidence="3 4" key="1">
    <citation type="journal article" date="2018" name="Nat. Genet.">
        <title>Extensive intraspecific gene order and gene structural variations between Mo17 and other maize genomes.</title>
        <authorList>
            <person name="Sun S."/>
            <person name="Zhou Y."/>
            <person name="Chen J."/>
            <person name="Shi J."/>
            <person name="Zhao H."/>
            <person name="Zhao H."/>
            <person name="Song W."/>
            <person name="Zhang M."/>
            <person name="Cui Y."/>
            <person name="Dong X."/>
            <person name="Liu H."/>
            <person name="Ma X."/>
            <person name="Jiao Y."/>
            <person name="Wang B."/>
            <person name="Wei X."/>
            <person name="Stein J.C."/>
            <person name="Glaubitz J.C."/>
            <person name="Lu F."/>
            <person name="Yu G."/>
            <person name="Liang C."/>
            <person name="Fengler K."/>
            <person name="Li B."/>
            <person name="Rafalski A."/>
            <person name="Schnable P.S."/>
            <person name="Ware D.H."/>
            <person name="Buckler E.S."/>
            <person name="Lai J."/>
        </authorList>
    </citation>
    <scope>NUCLEOTIDE SEQUENCE [LARGE SCALE GENOMIC DNA]</scope>
    <source>
        <strain evidence="4">cv. Missouri 17</strain>
        <tissue evidence="3">Seedling</tissue>
    </source>
</reference>
<evidence type="ECO:0000313" key="3">
    <source>
        <dbReference type="EMBL" id="PWZ45089.1"/>
    </source>
</evidence>
<evidence type="ECO:0000256" key="1">
    <source>
        <dbReference type="ARBA" id="ARBA00006046"/>
    </source>
</evidence>
<evidence type="ECO:0000256" key="2">
    <source>
        <dbReference type="SAM" id="Coils"/>
    </source>
</evidence>
<dbReference type="InterPro" id="IPR027417">
    <property type="entry name" value="P-loop_NTPase"/>
</dbReference>
<comment type="caution">
    <text evidence="3">The sequence shown here is derived from an EMBL/GenBank/DDBJ whole genome shotgun (WGS) entry which is preliminary data.</text>
</comment>
<comment type="similarity">
    <text evidence="1">Belongs to the carotenoid/retinoid oxidoreductase family.</text>
</comment>
<dbReference type="AlphaFoldDB" id="A0A3L6GB21"/>
<gene>
    <name evidence="3" type="primary">Pyroxd2_2</name>
    <name evidence="3" type="ORF">Zm00014a_017769</name>
</gene>
<feature type="coiled-coil region" evidence="2">
    <location>
        <begin position="313"/>
        <end position="379"/>
    </location>
</feature>
<dbReference type="Gene3D" id="3.40.50.300">
    <property type="entry name" value="P-loop containing nucleotide triphosphate hydrolases"/>
    <property type="match status" value="1"/>
</dbReference>
<dbReference type="EMBL" id="NCVQ01000002">
    <property type="protein sequence ID" value="PWZ45089.1"/>
    <property type="molecule type" value="Genomic_DNA"/>
</dbReference>
<accession>A0A3L6GB21</accession>
<organism evidence="3 4">
    <name type="scientific">Zea mays</name>
    <name type="common">Maize</name>
    <dbReference type="NCBI Taxonomy" id="4577"/>
    <lineage>
        <taxon>Eukaryota</taxon>
        <taxon>Viridiplantae</taxon>
        <taxon>Streptophyta</taxon>
        <taxon>Embryophyta</taxon>
        <taxon>Tracheophyta</taxon>
        <taxon>Spermatophyta</taxon>
        <taxon>Magnoliopsida</taxon>
        <taxon>Liliopsida</taxon>
        <taxon>Poales</taxon>
        <taxon>Poaceae</taxon>
        <taxon>PACMAD clade</taxon>
        <taxon>Panicoideae</taxon>
        <taxon>Andropogonodae</taxon>
        <taxon>Andropogoneae</taxon>
        <taxon>Tripsacinae</taxon>
        <taxon>Zea</taxon>
    </lineage>
</organism>
<name>A0A3L6GB21_MAIZE</name>
<proteinExistence type="inferred from homology"/>
<dbReference type="PANTHER" id="PTHR10668">
    <property type="entry name" value="PHYTOENE DEHYDROGENASE"/>
    <property type="match status" value="1"/>
</dbReference>
<dbReference type="ExpressionAtlas" id="A0A3L6GB21">
    <property type="expression patterns" value="baseline and differential"/>
</dbReference>
<evidence type="ECO:0000313" key="4">
    <source>
        <dbReference type="Proteomes" id="UP000251960"/>
    </source>
</evidence>
<dbReference type="PANTHER" id="PTHR10668:SF103">
    <property type="entry name" value="PYRIDINE NUCLEOTIDE-DISULFIDE OXIDOREDUCTASE DOMAIN-CONTAINING PROTEIN 2"/>
    <property type="match status" value="1"/>
</dbReference>
<keyword evidence="2" id="KW-0175">Coiled coil</keyword>
<protein>
    <submittedName>
        <fullName evidence="3">Pyridine nucleotide-disulfide oxidoreductase domain-containing protein 2</fullName>
    </submittedName>
</protein>